<accession>A0A381ZF96</accession>
<dbReference type="AlphaFoldDB" id="A0A381ZF96"/>
<name>A0A381ZF96_9ZZZZ</name>
<protein>
    <submittedName>
        <fullName evidence="2">Uncharacterized protein</fullName>
    </submittedName>
</protein>
<evidence type="ECO:0000313" key="2">
    <source>
        <dbReference type="EMBL" id="SVA87988.1"/>
    </source>
</evidence>
<evidence type="ECO:0000256" key="1">
    <source>
        <dbReference type="SAM" id="MobiDB-lite"/>
    </source>
</evidence>
<feature type="region of interest" description="Disordered" evidence="1">
    <location>
        <begin position="77"/>
        <end position="103"/>
    </location>
</feature>
<organism evidence="2">
    <name type="scientific">marine metagenome</name>
    <dbReference type="NCBI Taxonomy" id="408172"/>
    <lineage>
        <taxon>unclassified sequences</taxon>
        <taxon>metagenomes</taxon>
        <taxon>ecological metagenomes</taxon>
    </lineage>
</organism>
<reference evidence="2" key="1">
    <citation type="submission" date="2018-05" db="EMBL/GenBank/DDBJ databases">
        <authorList>
            <person name="Lanie J.A."/>
            <person name="Ng W.-L."/>
            <person name="Kazmierczak K.M."/>
            <person name="Andrzejewski T.M."/>
            <person name="Davidsen T.M."/>
            <person name="Wayne K.J."/>
            <person name="Tettelin H."/>
            <person name="Glass J.I."/>
            <person name="Rusch D."/>
            <person name="Podicherti R."/>
            <person name="Tsui H.-C.T."/>
            <person name="Winkler M.E."/>
        </authorList>
    </citation>
    <scope>NUCLEOTIDE SEQUENCE</scope>
</reference>
<gene>
    <name evidence="2" type="ORF">METZ01_LOCUS140842</name>
</gene>
<feature type="compositionally biased region" description="Basic and acidic residues" evidence="1">
    <location>
        <begin position="82"/>
        <end position="92"/>
    </location>
</feature>
<proteinExistence type="predicted"/>
<sequence length="211" mass="24223">MNIKLVTITLLTLFALFALIQIQSTASLNPVLYSMAISVRNLVESVFLPQKEPENQIVTKNQRQFLNPTNETKIAPSIISETKYKQQSDQTREPAPSSTDINPELSFNTFEPESAHPTISNENEEIFKFLSNIIGSEDPVTDLFPETEWYDAEFDFDNVSSNELWQADWKRGNVPVHEDLERNQVERLLEEFRPEFSNHSGTDQIDTLDQN</sequence>
<dbReference type="EMBL" id="UINC01021115">
    <property type="protein sequence ID" value="SVA87988.1"/>
    <property type="molecule type" value="Genomic_DNA"/>
</dbReference>